<gene>
    <name evidence="1" type="ORF">PACLA_8A055654</name>
</gene>
<reference evidence="1" key="1">
    <citation type="submission" date="2020-04" db="EMBL/GenBank/DDBJ databases">
        <authorList>
            <person name="Alioto T."/>
            <person name="Alioto T."/>
            <person name="Gomez Garrido J."/>
        </authorList>
    </citation>
    <scope>NUCLEOTIDE SEQUENCE</scope>
    <source>
        <strain evidence="1">A484AB</strain>
    </source>
</reference>
<organism evidence="1 2">
    <name type="scientific">Paramuricea clavata</name>
    <name type="common">Red gorgonian</name>
    <name type="synonym">Violescent sea-whip</name>
    <dbReference type="NCBI Taxonomy" id="317549"/>
    <lineage>
        <taxon>Eukaryota</taxon>
        <taxon>Metazoa</taxon>
        <taxon>Cnidaria</taxon>
        <taxon>Anthozoa</taxon>
        <taxon>Octocorallia</taxon>
        <taxon>Malacalcyonacea</taxon>
        <taxon>Plexauridae</taxon>
        <taxon>Paramuricea</taxon>
    </lineage>
</organism>
<evidence type="ECO:0000313" key="1">
    <source>
        <dbReference type="EMBL" id="CAB4023446.1"/>
    </source>
</evidence>
<comment type="caution">
    <text evidence="1">The sequence shown here is derived from an EMBL/GenBank/DDBJ whole genome shotgun (WGS) entry which is preliminary data.</text>
</comment>
<dbReference type="AlphaFoldDB" id="A0A7D9L0S0"/>
<evidence type="ECO:0000313" key="2">
    <source>
        <dbReference type="Proteomes" id="UP001152795"/>
    </source>
</evidence>
<feature type="non-terminal residue" evidence="1">
    <location>
        <position position="1"/>
    </location>
</feature>
<dbReference type="OrthoDB" id="289721at2759"/>
<name>A0A7D9L0S0_PARCT</name>
<accession>A0A7D9L0S0</accession>
<keyword evidence="2" id="KW-1185">Reference proteome</keyword>
<sequence length="260" mass="29610">MDDPLLLTYDLELAKRYLTTTLEPAYNCEVNVEECLVNFEIPAGMKMKELHECDIGIPWCGILINKVTLVVKWILLKASDFDSSASLLRTVRLQFSDGTIYLHSLDNNEDVTRLRGHLHEEYCQMTPGSRCIGDFNTQKSLMDALLKQLPDSAAIHVFGDVKAQDSKHLRDFLWGEYTQRCERLPDQQWIGYIMENMGYQSIPTSANYWYLGKGLHIESNTVQDNDAIYKCLRGGDLSEFATTIRDGLATVPLFLKMAIV</sequence>
<proteinExistence type="predicted"/>
<dbReference type="EMBL" id="CACRXK020012506">
    <property type="protein sequence ID" value="CAB4023446.1"/>
    <property type="molecule type" value="Genomic_DNA"/>
</dbReference>
<dbReference type="Proteomes" id="UP001152795">
    <property type="component" value="Unassembled WGS sequence"/>
</dbReference>
<protein>
    <submittedName>
        <fullName evidence="1">Uncharacterized protein</fullName>
    </submittedName>
</protein>